<proteinExistence type="predicted"/>
<evidence type="ECO:0000313" key="2">
    <source>
        <dbReference type="Proteomes" id="UP001500190"/>
    </source>
</evidence>
<reference evidence="1 2" key="1">
    <citation type="journal article" date="2019" name="Int. J. Syst. Evol. Microbiol.">
        <title>The Global Catalogue of Microorganisms (GCM) 10K type strain sequencing project: providing services to taxonomists for standard genome sequencing and annotation.</title>
        <authorList>
            <consortium name="The Broad Institute Genomics Platform"/>
            <consortium name="The Broad Institute Genome Sequencing Center for Infectious Disease"/>
            <person name="Wu L."/>
            <person name="Ma J."/>
        </authorList>
    </citation>
    <scope>NUCLEOTIDE SEQUENCE [LARGE SCALE GENOMIC DNA]</scope>
    <source>
        <strain evidence="1 2">JCM 14304</strain>
    </source>
</reference>
<gene>
    <name evidence="1" type="ORF">GCM10009742_55210</name>
</gene>
<dbReference type="Proteomes" id="UP001500190">
    <property type="component" value="Unassembled WGS sequence"/>
</dbReference>
<name>A0ABN2EAU3_9ACTN</name>
<dbReference type="RefSeq" id="WP_344196457.1">
    <property type="nucleotide sequence ID" value="NZ_BAAAND010000008.1"/>
</dbReference>
<evidence type="ECO:0000313" key="1">
    <source>
        <dbReference type="EMBL" id="GAA1600215.1"/>
    </source>
</evidence>
<organism evidence="1 2">
    <name type="scientific">Kribbella karoonensis</name>
    <dbReference type="NCBI Taxonomy" id="324851"/>
    <lineage>
        <taxon>Bacteria</taxon>
        <taxon>Bacillati</taxon>
        <taxon>Actinomycetota</taxon>
        <taxon>Actinomycetes</taxon>
        <taxon>Propionibacteriales</taxon>
        <taxon>Kribbellaceae</taxon>
        <taxon>Kribbella</taxon>
    </lineage>
</organism>
<dbReference type="EMBL" id="BAAAND010000008">
    <property type="protein sequence ID" value="GAA1600215.1"/>
    <property type="molecule type" value="Genomic_DNA"/>
</dbReference>
<keyword evidence="2" id="KW-1185">Reference proteome</keyword>
<accession>A0ABN2EAU3</accession>
<protein>
    <submittedName>
        <fullName evidence="1">Uncharacterized protein</fullName>
    </submittedName>
</protein>
<comment type="caution">
    <text evidence="1">The sequence shown here is derived from an EMBL/GenBank/DDBJ whole genome shotgun (WGS) entry which is preliminary data.</text>
</comment>
<sequence length="149" mass="15842">MTPYFQLGAARLYQPDAVLKDRLPAGTGELAAYIKTLTWTCTEYFSYYSQAFGDLGLFLGVGLKPGGRAKVWCDVIDGALPADVYAALVDLLNGAGAKVRPAATGPVALALEGRLGAGPRVPFPELPTAWQLDCPVLIPGDLFPEVFPE</sequence>